<name>A0A7H9B2U9_ZYGMR</name>
<dbReference type="GO" id="GO:0003677">
    <property type="term" value="F:DNA binding"/>
    <property type="evidence" value="ECO:0007669"/>
    <property type="project" value="UniProtKB-KW"/>
</dbReference>
<keyword evidence="4" id="KW-0238">DNA-binding</keyword>
<dbReference type="InterPro" id="IPR001138">
    <property type="entry name" value="Zn2Cys6_DnaBD"/>
</dbReference>
<dbReference type="Pfam" id="PF04082">
    <property type="entry name" value="Fungal_trans"/>
    <property type="match status" value="1"/>
</dbReference>
<evidence type="ECO:0000256" key="1">
    <source>
        <dbReference type="ARBA" id="ARBA00004123"/>
    </source>
</evidence>
<evidence type="ECO:0000256" key="2">
    <source>
        <dbReference type="ARBA" id="ARBA00022723"/>
    </source>
</evidence>
<dbReference type="EMBL" id="CP058606">
    <property type="protein sequence ID" value="QLG72299.1"/>
    <property type="molecule type" value="Genomic_DNA"/>
</dbReference>
<dbReference type="GO" id="GO:0005634">
    <property type="term" value="C:nucleus"/>
    <property type="evidence" value="ECO:0007669"/>
    <property type="project" value="UniProtKB-SubCell"/>
</dbReference>
<accession>A0A7H9B2U9</accession>
<dbReference type="SMART" id="SM00906">
    <property type="entry name" value="Fungal_trans"/>
    <property type="match status" value="1"/>
</dbReference>
<keyword evidence="5" id="KW-0539">Nucleus</keyword>
<proteinExistence type="predicted"/>
<dbReference type="SMART" id="SM00066">
    <property type="entry name" value="GAL4"/>
    <property type="match status" value="1"/>
</dbReference>
<dbReference type="SUPFAM" id="SSF57701">
    <property type="entry name" value="Zn2/Cys6 DNA-binding domain"/>
    <property type="match status" value="1"/>
</dbReference>
<dbReference type="InterPro" id="IPR036864">
    <property type="entry name" value="Zn2-C6_fun-type_DNA-bd_sf"/>
</dbReference>
<dbReference type="CDD" id="cd00067">
    <property type="entry name" value="GAL4"/>
    <property type="match status" value="1"/>
</dbReference>
<dbReference type="InterPro" id="IPR007219">
    <property type="entry name" value="XnlR_reg_dom"/>
</dbReference>
<dbReference type="CDD" id="cd12148">
    <property type="entry name" value="fungal_TF_MHR"/>
    <property type="match status" value="1"/>
</dbReference>
<reference evidence="9 10" key="1">
    <citation type="submission" date="2020-07" db="EMBL/GenBank/DDBJ databases">
        <title>The yeast mating-type switching endonuclease HO is a domesticated member of an unorthodox homing genetic element family.</title>
        <authorList>
            <person name="Coughlan A.Y."/>
            <person name="Lombardi L."/>
            <person name="Braun-Galleani S."/>
            <person name="Martos A.R."/>
            <person name="Galeote V."/>
            <person name="Bigey F."/>
            <person name="Dequin S."/>
            <person name="Byrne K.P."/>
            <person name="Wolfe K.H."/>
        </authorList>
    </citation>
    <scope>NUCLEOTIDE SEQUENCE [LARGE SCALE GENOMIC DNA]</scope>
    <source>
        <strain evidence="9 10">NRRL Y-6702</strain>
    </source>
</reference>
<dbReference type="GO" id="GO:0000981">
    <property type="term" value="F:DNA-binding transcription factor activity, RNA polymerase II-specific"/>
    <property type="evidence" value="ECO:0007669"/>
    <property type="project" value="InterPro"/>
</dbReference>
<evidence type="ECO:0000256" key="5">
    <source>
        <dbReference type="ARBA" id="ARBA00023242"/>
    </source>
</evidence>
<gene>
    <name evidence="9" type="ORF">HG535_0C06540</name>
</gene>
<evidence type="ECO:0000256" key="6">
    <source>
        <dbReference type="SAM" id="Coils"/>
    </source>
</evidence>
<feature type="region of interest" description="Disordered" evidence="7">
    <location>
        <begin position="89"/>
        <end position="116"/>
    </location>
</feature>
<feature type="coiled-coil region" evidence="6">
    <location>
        <begin position="54"/>
        <end position="81"/>
    </location>
</feature>
<evidence type="ECO:0000256" key="4">
    <source>
        <dbReference type="ARBA" id="ARBA00023125"/>
    </source>
</evidence>
<dbReference type="PROSITE" id="PS50048">
    <property type="entry name" value="ZN2_CY6_FUNGAL_2"/>
    <property type="match status" value="1"/>
</dbReference>
<dbReference type="GO" id="GO:0008270">
    <property type="term" value="F:zinc ion binding"/>
    <property type="evidence" value="ECO:0007669"/>
    <property type="project" value="InterPro"/>
</dbReference>
<comment type="subcellular location">
    <subcellularLocation>
        <location evidence="1">Nucleus</location>
    </subcellularLocation>
</comment>
<dbReference type="KEGG" id="zmk:HG535_0C06540"/>
<dbReference type="GO" id="GO:0045944">
    <property type="term" value="P:positive regulation of transcription by RNA polymerase II"/>
    <property type="evidence" value="ECO:0007669"/>
    <property type="project" value="UniProtKB-ARBA"/>
</dbReference>
<dbReference type="InterPro" id="IPR050987">
    <property type="entry name" value="AtrR-like"/>
</dbReference>
<evidence type="ECO:0000256" key="3">
    <source>
        <dbReference type="ARBA" id="ARBA00022833"/>
    </source>
</evidence>
<evidence type="ECO:0000259" key="8">
    <source>
        <dbReference type="PROSITE" id="PS50048"/>
    </source>
</evidence>
<dbReference type="OrthoDB" id="3266505at2759"/>
<dbReference type="GO" id="GO:0006351">
    <property type="term" value="P:DNA-templated transcription"/>
    <property type="evidence" value="ECO:0007669"/>
    <property type="project" value="InterPro"/>
</dbReference>
<dbReference type="AlphaFoldDB" id="A0A7H9B2U9"/>
<dbReference type="PANTHER" id="PTHR46910">
    <property type="entry name" value="TRANSCRIPTION FACTOR PDR1"/>
    <property type="match status" value="1"/>
</dbReference>
<dbReference type="PANTHER" id="PTHR46910:SF3">
    <property type="entry name" value="HALOTOLERANCE PROTEIN 9-RELATED"/>
    <property type="match status" value="1"/>
</dbReference>
<dbReference type="Gene3D" id="4.10.240.10">
    <property type="entry name" value="Zn(2)-C6 fungal-type DNA-binding domain"/>
    <property type="match status" value="1"/>
</dbReference>
<keyword evidence="3" id="KW-0862">Zinc</keyword>
<keyword evidence="10" id="KW-1185">Reference proteome</keyword>
<feature type="compositionally biased region" description="Basic and acidic residues" evidence="7">
    <location>
        <begin position="95"/>
        <end position="105"/>
    </location>
</feature>
<evidence type="ECO:0000313" key="10">
    <source>
        <dbReference type="Proteomes" id="UP000509704"/>
    </source>
</evidence>
<sequence>MLTDIKKIGKRSKIACLRCSSRKVKCSGIRPSCDACVTSKCGHDCIYPVRSRKILICSTEIEKMEERIRALESECTRLKGIAESTEMKYSSSDPHCLKNNDDSKDNLNPSSTPNEYRSAKLPSEIVVDLRVLEASQREPKSPEVKTNVSNNSSCRMFLGALCSQLTDKLLPDSNLNRDFHIHNTKHRDKAIDQSLFLDDKVLIDPQAVQMVVLPNKRYALKMVNKVFHFFAREYGLFTIAEFEARIEETYRDFQSQDRQWLAYLFITLAIGEQYTNEVGSHPNIPGMDFFLKTLQLFHEPAEQPTVDSVRTLLLIAFYSQGLNRINAVFTYTGLALSTAMILGMHRRISYSDLSKRENESRRKLWWTACLMDSLWASRLSLPPHFNTEDMDVEFPSQEMSSEDGFVPSYLIANAQLALCVRSVMKEVYGIGRANNFIRNTINSVESLESFFDNLDPALKIVAKKVEINRSTENLHLRYNQMIVVIVRPLYFSSFKDQKISPEVTENLFLKCIDAALLNVNILNNLFNSRWYSAFGFLEAQCCFSSILILVIEALKGRSFPELPMALSLNAYMCRAGNITAMSNHQRLIELDRILFEAEKQKSRNENRATVNDLPVNSNGKIIKKRKVSFGRQQHSLSTLPNGDCTLNDLAAVPTSFVGESDLPFLVDLESSGILFGQFSPETLDNLSLNFEKWDT</sequence>
<feature type="domain" description="Zn(2)-C6 fungal-type" evidence="8">
    <location>
        <begin position="15"/>
        <end position="47"/>
    </location>
</feature>
<dbReference type="PROSITE" id="PS00463">
    <property type="entry name" value="ZN2_CY6_FUNGAL_1"/>
    <property type="match status" value="1"/>
</dbReference>
<evidence type="ECO:0000256" key="7">
    <source>
        <dbReference type="SAM" id="MobiDB-lite"/>
    </source>
</evidence>
<evidence type="ECO:0000313" key="9">
    <source>
        <dbReference type="EMBL" id="QLG72299.1"/>
    </source>
</evidence>
<dbReference type="RefSeq" id="XP_037144027.1">
    <property type="nucleotide sequence ID" value="XM_037288132.1"/>
</dbReference>
<dbReference type="GeneID" id="59235997"/>
<dbReference type="Pfam" id="PF00172">
    <property type="entry name" value="Zn_clus"/>
    <property type="match status" value="1"/>
</dbReference>
<protein>
    <recommendedName>
        <fullName evidence="8">Zn(2)-C6 fungal-type domain-containing protein</fullName>
    </recommendedName>
</protein>
<keyword evidence="6" id="KW-0175">Coiled coil</keyword>
<organism evidence="9 10">
    <name type="scientific">Zygotorulaspora mrakii</name>
    <name type="common">Zygosaccharomyces mrakii</name>
    <dbReference type="NCBI Taxonomy" id="42260"/>
    <lineage>
        <taxon>Eukaryota</taxon>
        <taxon>Fungi</taxon>
        <taxon>Dikarya</taxon>
        <taxon>Ascomycota</taxon>
        <taxon>Saccharomycotina</taxon>
        <taxon>Saccharomycetes</taxon>
        <taxon>Saccharomycetales</taxon>
        <taxon>Saccharomycetaceae</taxon>
        <taxon>Zygotorulaspora</taxon>
    </lineage>
</organism>
<keyword evidence="2" id="KW-0479">Metal-binding</keyword>
<dbReference type="Proteomes" id="UP000509704">
    <property type="component" value="Chromosome 3"/>
</dbReference>